<evidence type="ECO:0000313" key="3">
    <source>
        <dbReference type="Proteomes" id="UP001162480"/>
    </source>
</evidence>
<dbReference type="EMBL" id="OX597833">
    <property type="protein sequence ID" value="CAI9737968.1"/>
    <property type="molecule type" value="Genomic_DNA"/>
</dbReference>
<proteinExistence type="predicted"/>
<dbReference type="AlphaFoldDB" id="A0AA36BPP6"/>
<gene>
    <name evidence="2" type="ORF">OCTVUL_1B021480</name>
</gene>
<reference evidence="2" key="1">
    <citation type="submission" date="2023-08" db="EMBL/GenBank/DDBJ databases">
        <authorList>
            <person name="Alioto T."/>
            <person name="Alioto T."/>
            <person name="Gomez Garrido J."/>
        </authorList>
    </citation>
    <scope>NUCLEOTIDE SEQUENCE</scope>
</reference>
<organism evidence="2 3">
    <name type="scientific">Octopus vulgaris</name>
    <name type="common">Common octopus</name>
    <dbReference type="NCBI Taxonomy" id="6645"/>
    <lineage>
        <taxon>Eukaryota</taxon>
        <taxon>Metazoa</taxon>
        <taxon>Spiralia</taxon>
        <taxon>Lophotrochozoa</taxon>
        <taxon>Mollusca</taxon>
        <taxon>Cephalopoda</taxon>
        <taxon>Coleoidea</taxon>
        <taxon>Octopodiformes</taxon>
        <taxon>Octopoda</taxon>
        <taxon>Incirrata</taxon>
        <taxon>Octopodidae</taxon>
        <taxon>Octopus</taxon>
    </lineage>
</organism>
<feature type="region of interest" description="Disordered" evidence="1">
    <location>
        <begin position="1"/>
        <end position="34"/>
    </location>
</feature>
<evidence type="ECO:0000313" key="2">
    <source>
        <dbReference type="EMBL" id="CAI9737968.1"/>
    </source>
</evidence>
<protein>
    <submittedName>
        <fullName evidence="2">Uncharacterized protein</fullName>
    </submittedName>
</protein>
<name>A0AA36BPP6_OCTVU</name>
<feature type="compositionally biased region" description="Acidic residues" evidence="1">
    <location>
        <begin position="7"/>
        <end position="18"/>
    </location>
</feature>
<accession>A0AA36BPP6</accession>
<dbReference type="Proteomes" id="UP001162480">
    <property type="component" value="Chromosome 20"/>
</dbReference>
<sequence>MVTDGGAADDDDDGDGGADFDPREHHTSNLDSLTMSRDLKRDVKLSHMFEKPGCDISGRRLTQTLWRRC</sequence>
<evidence type="ECO:0000256" key="1">
    <source>
        <dbReference type="SAM" id="MobiDB-lite"/>
    </source>
</evidence>
<keyword evidence="3" id="KW-1185">Reference proteome</keyword>